<proteinExistence type="predicted"/>
<accession>A0AAW4MRV1</accession>
<dbReference type="RefSeq" id="WP_117459783.1">
    <property type="nucleotide sequence ID" value="NZ_JADPAM010000012.1"/>
</dbReference>
<dbReference type="EMBL" id="JAHOEL010000022">
    <property type="protein sequence ID" value="MBV3392590.1"/>
    <property type="molecule type" value="Genomic_DNA"/>
</dbReference>
<keyword evidence="4" id="KW-1185">Reference proteome</keyword>
<dbReference type="EMBL" id="JAHOEF010000042">
    <property type="protein sequence ID" value="MBV3383000.1"/>
    <property type="molecule type" value="Genomic_DNA"/>
</dbReference>
<evidence type="ECO:0000313" key="1">
    <source>
        <dbReference type="EMBL" id="MBV3383000.1"/>
    </source>
</evidence>
<comment type="caution">
    <text evidence="1">The sequence shown here is derived from an EMBL/GenBank/DDBJ whole genome shotgun (WGS) entry which is preliminary data.</text>
</comment>
<sequence>MKNNRRQAQFLLRSITDDVPQLLLEENNLVFRNELKEDILIPCSSIISIKILPINRIYNPSVGLLKDGMKGFMAHRNAGVFSTYFNYYVDLNVVTTTNTYLFESLDLENASQFILKLNETIKVIDAVNLIDLFKTKSINELKEYMDQHYKDWAKKYNLENPRTTLDENMVRLARNKH</sequence>
<protein>
    <submittedName>
        <fullName evidence="1">Uncharacterized protein</fullName>
    </submittedName>
</protein>
<dbReference type="Proteomes" id="UP001197492">
    <property type="component" value="Unassembled WGS sequence"/>
</dbReference>
<dbReference type="Proteomes" id="UP001196408">
    <property type="component" value="Unassembled WGS sequence"/>
</dbReference>
<name>A0AAW4MRV1_9FIRM</name>
<evidence type="ECO:0000313" key="2">
    <source>
        <dbReference type="EMBL" id="MBV3392590.1"/>
    </source>
</evidence>
<reference evidence="1 4" key="1">
    <citation type="submission" date="2021-06" db="EMBL/GenBank/DDBJ databases">
        <title>Collection of gut derived symbiotic bacterial strains cultured from healthy donors.</title>
        <authorList>
            <person name="Lin H."/>
            <person name="Littmann E."/>
            <person name="Pamer E.G."/>
        </authorList>
    </citation>
    <scope>NUCLEOTIDE SEQUENCE</scope>
    <source>
        <strain evidence="2 4">MSK.21.70</strain>
        <strain evidence="1">MSK.21.82</strain>
    </source>
</reference>
<evidence type="ECO:0000313" key="4">
    <source>
        <dbReference type="Proteomes" id="UP001197492"/>
    </source>
</evidence>
<organism evidence="1 3">
    <name type="scientific">Catenibacterium mitsuokai</name>
    <dbReference type="NCBI Taxonomy" id="100886"/>
    <lineage>
        <taxon>Bacteria</taxon>
        <taxon>Bacillati</taxon>
        <taxon>Bacillota</taxon>
        <taxon>Erysipelotrichia</taxon>
        <taxon>Erysipelotrichales</taxon>
        <taxon>Coprobacillaceae</taxon>
        <taxon>Catenibacterium</taxon>
    </lineage>
</organism>
<dbReference type="AlphaFoldDB" id="A0AAW4MRV1"/>
<evidence type="ECO:0000313" key="3">
    <source>
        <dbReference type="Proteomes" id="UP001196408"/>
    </source>
</evidence>
<gene>
    <name evidence="1" type="ORF">KSV97_07170</name>
    <name evidence="2" type="ORF">KSW06_04825</name>
</gene>